<feature type="compositionally biased region" description="Polar residues" evidence="7">
    <location>
        <begin position="207"/>
        <end position="235"/>
    </location>
</feature>
<keyword evidence="4" id="KW-0963">Cytoplasm</keyword>
<comment type="caution">
    <text evidence="8">The sequence shown here is derived from an EMBL/GenBank/DDBJ whole genome shotgun (WGS) entry which is preliminary data.</text>
</comment>
<evidence type="ECO:0000256" key="1">
    <source>
        <dbReference type="ARBA" id="ARBA00004123"/>
    </source>
</evidence>
<feature type="region of interest" description="Disordered" evidence="7">
    <location>
        <begin position="199"/>
        <end position="279"/>
    </location>
</feature>
<dbReference type="FunFam" id="1.10.2020.20:FF:000001">
    <property type="entry name" value="Proteasomal ubiquitin receptor ADRM1"/>
    <property type="match status" value="1"/>
</dbReference>
<evidence type="ECO:0000313" key="9">
    <source>
        <dbReference type="Proteomes" id="UP000749559"/>
    </source>
</evidence>
<organism evidence="8 9">
    <name type="scientific">Owenia fusiformis</name>
    <name type="common">Polychaete worm</name>
    <dbReference type="NCBI Taxonomy" id="6347"/>
    <lineage>
        <taxon>Eukaryota</taxon>
        <taxon>Metazoa</taxon>
        <taxon>Spiralia</taxon>
        <taxon>Lophotrochozoa</taxon>
        <taxon>Annelida</taxon>
        <taxon>Polychaeta</taxon>
        <taxon>Sedentaria</taxon>
        <taxon>Canalipalpata</taxon>
        <taxon>Sabellida</taxon>
        <taxon>Oweniida</taxon>
        <taxon>Oweniidae</taxon>
        <taxon>Owenia</taxon>
    </lineage>
</organism>
<dbReference type="PANTHER" id="PTHR12225:SF0">
    <property type="entry name" value="PROTEASOMAL UBIQUITIN RECEPTOR ADRM1"/>
    <property type="match status" value="1"/>
</dbReference>
<dbReference type="InterPro" id="IPR038633">
    <property type="entry name" value="Rpn13/ADRM1_Pru_sf"/>
</dbReference>
<dbReference type="Gene3D" id="1.10.2020.20">
    <property type="match status" value="1"/>
</dbReference>
<dbReference type="PROSITE" id="PS51917">
    <property type="entry name" value="PRU"/>
    <property type="match status" value="1"/>
</dbReference>
<keyword evidence="5" id="KW-0647">Proteasome</keyword>
<dbReference type="GO" id="GO:0061133">
    <property type="term" value="F:endopeptidase activator activity"/>
    <property type="evidence" value="ECO:0007669"/>
    <property type="project" value="TreeGrafter"/>
</dbReference>
<feature type="region of interest" description="Disordered" evidence="7">
    <location>
        <begin position="119"/>
        <end position="158"/>
    </location>
</feature>
<dbReference type="FunFam" id="2.30.29.70:FF:000001">
    <property type="entry name" value="Proteasomal ubiquitin receptor ADRM1"/>
    <property type="match status" value="1"/>
</dbReference>
<dbReference type="GO" id="GO:0008541">
    <property type="term" value="C:proteasome regulatory particle, lid subcomplex"/>
    <property type="evidence" value="ECO:0007669"/>
    <property type="project" value="TreeGrafter"/>
</dbReference>
<dbReference type="GO" id="GO:0005737">
    <property type="term" value="C:cytoplasm"/>
    <property type="evidence" value="ECO:0007669"/>
    <property type="project" value="UniProtKB-SubCell"/>
</dbReference>
<dbReference type="InterPro" id="IPR032368">
    <property type="entry name" value="RPN13_DEUBAD"/>
</dbReference>
<dbReference type="Gene3D" id="2.30.29.70">
    <property type="entry name" value="Proteasomal ubiquitin receptor Rpn13/ADRM1"/>
    <property type="match status" value="1"/>
</dbReference>
<evidence type="ECO:0000256" key="3">
    <source>
        <dbReference type="ARBA" id="ARBA00009216"/>
    </source>
</evidence>
<dbReference type="Pfam" id="PF04683">
    <property type="entry name" value="Rpn13_ADRM1_Pru"/>
    <property type="match status" value="1"/>
</dbReference>
<dbReference type="OrthoDB" id="340431at2759"/>
<evidence type="ECO:0000256" key="6">
    <source>
        <dbReference type="ARBA" id="ARBA00023242"/>
    </source>
</evidence>
<dbReference type="Pfam" id="PF16550">
    <property type="entry name" value="RPN13_C"/>
    <property type="match status" value="1"/>
</dbReference>
<proteinExistence type="inferred from homology"/>
<dbReference type="InterPro" id="IPR044868">
    <property type="entry name" value="Rpn13/ADRM1_Pru"/>
</dbReference>
<feature type="compositionally biased region" description="Gly residues" evidence="7">
    <location>
        <begin position="140"/>
        <end position="151"/>
    </location>
</feature>
<dbReference type="EMBL" id="CAIIXF020000001">
    <property type="protein sequence ID" value="CAH1776077.1"/>
    <property type="molecule type" value="Genomic_DNA"/>
</dbReference>
<dbReference type="Proteomes" id="UP000749559">
    <property type="component" value="Unassembled WGS sequence"/>
</dbReference>
<name>A0A8J1TRQ0_OWEFU</name>
<feature type="compositionally biased region" description="Low complexity" evidence="7">
    <location>
        <begin position="254"/>
        <end position="279"/>
    </location>
</feature>
<accession>A0A8J1TRQ0</accession>
<evidence type="ECO:0000256" key="4">
    <source>
        <dbReference type="ARBA" id="ARBA00022490"/>
    </source>
</evidence>
<keyword evidence="9" id="KW-1185">Reference proteome</keyword>
<dbReference type="InterPro" id="IPR038108">
    <property type="entry name" value="RPN13_DEUBAD_sf"/>
</dbReference>
<dbReference type="InterPro" id="IPR044867">
    <property type="entry name" value="DEUBAD_dom"/>
</dbReference>
<evidence type="ECO:0000256" key="2">
    <source>
        <dbReference type="ARBA" id="ARBA00004496"/>
    </source>
</evidence>
<sequence length="417" mass="43703">MIKMATGALFGGSTSTRPQSKNLVEFRAGKMTLKGKMVTADKRKGFLYVYQSDDALMHFCWKDRTSGQVEDDLIIFPDDIEFKHVPQCTTGRVYLLKFKSSSRKFFFWMQEPKSDKDEEYCKKVNDSLNNPPAPGSNRAAGGGAGGPGGLGNLPPELAASLGDSDLQSILGNMSQQQLMQLLGGMGMGGGGGGMSGLSALMGGQRPASAQSTESLPARVQSSPGPRVTAASTPATEQRPATAAVLPSQPSSVITPATPAGAQPPAASTSAPARTDSASADQRIQLSDLQNILSGISVPEQKDQVDLGASLNPDTMIPILANPEVQERLVPFLPEGESLPKTEGELKATVKSPQFQQALGVFSQALASGQLGPLMKQFGLGDDAANAAAAGDVEAFVKAMQAQEQAKKDGGEEKMDTD</sequence>
<evidence type="ECO:0000256" key="7">
    <source>
        <dbReference type="SAM" id="MobiDB-lite"/>
    </source>
</evidence>
<dbReference type="GO" id="GO:0070628">
    <property type="term" value="F:proteasome binding"/>
    <property type="evidence" value="ECO:0007669"/>
    <property type="project" value="TreeGrafter"/>
</dbReference>
<keyword evidence="6" id="KW-0539">Nucleus</keyword>
<comment type="similarity">
    <text evidence="3">Belongs to the ADRM1 family.</text>
</comment>
<reference evidence="8" key="1">
    <citation type="submission" date="2022-03" db="EMBL/GenBank/DDBJ databases">
        <authorList>
            <person name="Martin C."/>
        </authorList>
    </citation>
    <scope>NUCLEOTIDE SEQUENCE</scope>
</reference>
<dbReference type="CDD" id="cd13314">
    <property type="entry name" value="PH_Rpn13"/>
    <property type="match status" value="1"/>
</dbReference>
<dbReference type="InterPro" id="IPR006773">
    <property type="entry name" value="Rpn13/ADRM1"/>
</dbReference>
<dbReference type="GO" id="GO:0005634">
    <property type="term" value="C:nucleus"/>
    <property type="evidence" value="ECO:0007669"/>
    <property type="project" value="UniProtKB-SubCell"/>
</dbReference>
<dbReference type="AlphaFoldDB" id="A0A8J1TRQ0"/>
<protein>
    <submittedName>
        <fullName evidence="8">Uncharacterized protein</fullName>
    </submittedName>
</protein>
<dbReference type="PANTHER" id="PTHR12225">
    <property type="entry name" value="ADHESION REGULATING MOLECULE 1 110 KDA CELL MEMBRANE GLYCOPROTEIN"/>
    <property type="match status" value="1"/>
</dbReference>
<evidence type="ECO:0000256" key="5">
    <source>
        <dbReference type="ARBA" id="ARBA00022942"/>
    </source>
</evidence>
<comment type="subcellular location">
    <subcellularLocation>
        <location evidence="2">Cytoplasm</location>
    </subcellularLocation>
    <subcellularLocation>
        <location evidence="1">Nucleus</location>
    </subcellularLocation>
</comment>
<evidence type="ECO:0000313" key="8">
    <source>
        <dbReference type="EMBL" id="CAH1776077.1"/>
    </source>
</evidence>
<dbReference type="PROSITE" id="PS51916">
    <property type="entry name" value="DEUBAD"/>
    <property type="match status" value="1"/>
</dbReference>
<gene>
    <name evidence="8" type="ORF">OFUS_LOCUS3294</name>
</gene>